<dbReference type="SUPFAM" id="SSF103481">
    <property type="entry name" value="Multidrug resistance efflux transporter EmrE"/>
    <property type="match status" value="2"/>
</dbReference>
<dbReference type="EMBL" id="MFIY01000030">
    <property type="protein sequence ID" value="OGG00018.1"/>
    <property type="molecule type" value="Genomic_DNA"/>
</dbReference>
<gene>
    <name evidence="8" type="ORF">A2Y99_02145</name>
</gene>
<feature type="transmembrane region" description="Helical" evidence="6">
    <location>
        <begin position="80"/>
        <end position="101"/>
    </location>
</feature>
<feature type="transmembrane region" description="Helical" evidence="6">
    <location>
        <begin position="166"/>
        <end position="188"/>
    </location>
</feature>
<sequence length="242" mass="26816">LFGTLIVGIYLILRSRKVYFPKGQIGQIFFLGLLNTLLALLAFYAFANTSIAISEVLLYVYPIYIVILAPLILKEKTNNTIIINLLAAFLGIILIAFSANYSYKSDTFWGIIASFFAGIIFALYVVYGKLIGKNISAIELSLYQLIVSVILLFPFALYYGAQITVFQMKLLILMGLFHSAIAVSLYFYGLKSIKAQHVGALSYIEPLSAVVYALFIFGEIPNIFTVIGGLLIIIGGYRVTKK</sequence>
<comment type="subcellular location">
    <subcellularLocation>
        <location evidence="1">Cell membrane</location>
        <topology evidence="1">Multi-pass membrane protein</topology>
    </subcellularLocation>
</comment>
<feature type="transmembrane region" description="Helical" evidence="6">
    <location>
        <begin position="107"/>
        <end position="128"/>
    </location>
</feature>
<evidence type="ECO:0000256" key="2">
    <source>
        <dbReference type="ARBA" id="ARBA00022475"/>
    </source>
</evidence>
<keyword evidence="2" id="KW-1003">Cell membrane</keyword>
<evidence type="ECO:0000256" key="5">
    <source>
        <dbReference type="ARBA" id="ARBA00023136"/>
    </source>
</evidence>
<feature type="transmembrane region" description="Helical" evidence="6">
    <location>
        <begin position="200"/>
        <end position="217"/>
    </location>
</feature>
<reference evidence="8 9" key="1">
    <citation type="journal article" date="2016" name="Nat. Commun.">
        <title>Thousands of microbial genomes shed light on interconnected biogeochemical processes in an aquifer system.</title>
        <authorList>
            <person name="Anantharaman K."/>
            <person name="Brown C.T."/>
            <person name="Hug L.A."/>
            <person name="Sharon I."/>
            <person name="Castelle C.J."/>
            <person name="Probst A.J."/>
            <person name="Thomas B.C."/>
            <person name="Singh A."/>
            <person name="Wilkins M.J."/>
            <person name="Karaoz U."/>
            <person name="Brodie E.L."/>
            <person name="Williams K.H."/>
            <person name="Hubbard S.S."/>
            <person name="Banfield J.F."/>
        </authorList>
    </citation>
    <scope>NUCLEOTIDE SEQUENCE [LARGE SCALE GENOMIC DNA]</scope>
</reference>
<dbReference type="GO" id="GO:0005886">
    <property type="term" value="C:plasma membrane"/>
    <property type="evidence" value="ECO:0007669"/>
    <property type="project" value="UniProtKB-SubCell"/>
</dbReference>
<proteinExistence type="predicted"/>
<feature type="transmembrane region" description="Helical" evidence="6">
    <location>
        <begin position="223"/>
        <end position="240"/>
    </location>
</feature>
<dbReference type="InterPro" id="IPR037185">
    <property type="entry name" value="EmrE-like"/>
</dbReference>
<keyword evidence="3 6" id="KW-0812">Transmembrane</keyword>
<feature type="transmembrane region" description="Helical" evidence="6">
    <location>
        <begin position="25"/>
        <end position="46"/>
    </location>
</feature>
<accession>A0A1F5YIJ1</accession>
<evidence type="ECO:0000256" key="3">
    <source>
        <dbReference type="ARBA" id="ARBA00022692"/>
    </source>
</evidence>
<feature type="domain" description="EamA" evidence="7">
    <location>
        <begin position="1"/>
        <end position="96"/>
    </location>
</feature>
<feature type="transmembrane region" description="Helical" evidence="6">
    <location>
        <begin position="52"/>
        <end position="73"/>
    </location>
</feature>
<protein>
    <recommendedName>
        <fullName evidence="7">EamA domain-containing protein</fullName>
    </recommendedName>
</protein>
<dbReference type="PANTHER" id="PTHR32322:SF18">
    <property type="entry name" value="S-ADENOSYLMETHIONINE_S-ADENOSYLHOMOCYSTEINE TRANSPORTER"/>
    <property type="match status" value="1"/>
</dbReference>
<evidence type="ECO:0000259" key="7">
    <source>
        <dbReference type="Pfam" id="PF00892"/>
    </source>
</evidence>
<evidence type="ECO:0000256" key="1">
    <source>
        <dbReference type="ARBA" id="ARBA00004651"/>
    </source>
</evidence>
<evidence type="ECO:0000256" key="6">
    <source>
        <dbReference type="SAM" id="Phobius"/>
    </source>
</evidence>
<keyword evidence="5 6" id="KW-0472">Membrane</keyword>
<dbReference type="AlphaFoldDB" id="A0A1F5YIJ1"/>
<dbReference type="InterPro" id="IPR000620">
    <property type="entry name" value="EamA_dom"/>
</dbReference>
<name>A0A1F5YIJ1_9BACT</name>
<dbReference type="Proteomes" id="UP000178230">
    <property type="component" value="Unassembled WGS sequence"/>
</dbReference>
<feature type="non-terminal residue" evidence="8">
    <location>
        <position position="1"/>
    </location>
</feature>
<dbReference type="InterPro" id="IPR050638">
    <property type="entry name" value="AA-Vitamin_Transporters"/>
</dbReference>
<organism evidence="8 9">
    <name type="scientific">Candidatus Gottesmanbacteria bacterium RBG_13_37_7</name>
    <dbReference type="NCBI Taxonomy" id="1798369"/>
    <lineage>
        <taxon>Bacteria</taxon>
        <taxon>Candidatus Gottesmaniibacteriota</taxon>
    </lineage>
</organism>
<evidence type="ECO:0000256" key="4">
    <source>
        <dbReference type="ARBA" id="ARBA00022989"/>
    </source>
</evidence>
<keyword evidence="4 6" id="KW-1133">Transmembrane helix</keyword>
<evidence type="ECO:0000313" key="9">
    <source>
        <dbReference type="Proteomes" id="UP000178230"/>
    </source>
</evidence>
<evidence type="ECO:0000313" key="8">
    <source>
        <dbReference type="EMBL" id="OGG00018.1"/>
    </source>
</evidence>
<dbReference type="PANTHER" id="PTHR32322">
    <property type="entry name" value="INNER MEMBRANE TRANSPORTER"/>
    <property type="match status" value="1"/>
</dbReference>
<feature type="domain" description="EamA" evidence="7">
    <location>
        <begin position="109"/>
        <end position="235"/>
    </location>
</feature>
<dbReference type="Pfam" id="PF00892">
    <property type="entry name" value="EamA"/>
    <property type="match status" value="2"/>
</dbReference>
<comment type="caution">
    <text evidence="8">The sequence shown here is derived from an EMBL/GenBank/DDBJ whole genome shotgun (WGS) entry which is preliminary data.</text>
</comment>
<feature type="transmembrane region" description="Helical" evidence="6">
    <location>
        <begin position="140"/>
        <end position="160"/>
    </location>
</feature>